<dbReference type="GO" id="GO:0005886">
    <property type="term" value="C:plasma membrane"/>
    <property type="evidence" value="ECO:0007669"/>
    <property type="project" value="UniProtKB-SubCell"/>
</dbReference>
<comment type="caution">
    <text evidence="9">The sequence shown here is derived from an EMBL/GenBank/DDBJ whole genome shotgun (WGS) entry which is preliminary data.</text>
</comment>
<evidence type="ECO:0000256" key="4">
    <source>
        <dbReference type="ARBA" id="ARBA00022519"/>
    </source>
</evidence>
<feature type="transmembrane region" description="Helical" evidence="8">
    <location>
        <begin position="204"/>
        <end position="228"/>
    </location>
</feature>
<evidence type="ECO:0000256" key="7">
    <source>
        <dbReference type="ARBA" id="ARBA00023136"/>
    </source>
</evidence>
<evidence type="ECO:0000313" key="9">
    <source>
        <dbReference type="EMBL" id="CAE8711026.1"/>
    </source>
</evidence>
<evidence type="ECO:0000313" key="10">
    <source>
        <dbReference type="Proteomes" id="UP000626109"/>
    </source>
</evidence>
<dbReference type="Proteomes" id="UP000626109">
    <property type="component" value="Unassembled WGS sequence"/>
</dbReference>
<keyword evidence="5 8" id="KW-0812">Transmembrane</keyword>
<dbReference type="EMBL" id="CAJNNW010032092">
    <property type="protein sequence ID" value="CAE8711026.1"/>
    <property type="molecule type" value="Genomic_DNA"/>
</dbReference>
<dbReference type="PANTHER" id="PTHR30574">
    <property type="entry name" value="INNER MEMBRANE PROTEIN YEDE"/>
    <property type="match status" value="1"/>
</dbReference>
<accession>A0A813KRX6</accession>
<comment type="subcellular location">
    <subcellularLocation>
        <location evidence="1">Cell inner membrane</location>
        <topology evidence="1">Multi-pass membrane protein</topology>
    </subcellularLocation>
</comment>
<evidence type="ECO:0000256" key="5">
    <source>
        <dbReference type="ARBA" id="ARBA00022692"/>
    </source>
</evidence>
<keyword evidence="3" id="KW-1003">Cell membrane</keyword>
<dbReference type="Pfam" id="PF20398">
    <property type="entry name" value="DUF6691"/>
    <property type="match status" value="1"/>
</dbReference>
<evidence type="ECO:0000256" key="6">
    <source>
        <dbReference type="ARBA" id="ARBA00022989"/>
    </source>
</evidence>
<evidence type="ECO:0008006" key="11">
    <source>
        <dbReference type="Google" id="ProtNLM"/>
    </source>
</evidence>
<dbReference type="InterPro" id="IPR007272">
    <property type="entry name" value="Sulf_transp_TsuA/YedE"/>
</dbReference>
<dbReference type="AlphaFoldDB" id="A0A813KRX6"/>
<keyword evidence="4" id="KW-0997">Cell inner membrane</keyword>
<sequence length="310" mass="31894">MQFSVTRYVIAGILVGSGTRLGAGCTSGHGICGLARLSPRSFLAVCTFMGVAGGVVAITRHGLQLDTSRSSGIEPVQWPPAWEFTLGAALSAAALAGLVLLVPNPRFRLVTSPLSCGIISGLGLTVSGMTSQYKVLGFLDIGGYWDPSLAFVMGGGLCVTFPTFFFWVDRPNSCPLVEGATFEAPSKAVGLDWNTAKLVVGASLFGVGWGLCGICPGPGVVAVLPYLIQGSAGGGLEANLSLGAFFVFLCVAWLGCDVTLRRAAAPTLPLSLPVAVKGVPQSTVEAETTEGAIDARVLYKQVEAECGSCS</sequence>
<feature type="transmembrane region" description="Helical" evidence="8">
    <location>
        <begin position="109"/>
        <end position="129"/>
    </location>
</feature>
<feature type="transmembrane region" description="Helical" evidence="8">
    <location>
        <begin position="240"/>
        <end position="260"/>
    </location>
</feature>
<feature type="transmembrane region" description="Helical" evidence="8">
    <location>
        <begin position="149"/>
        <end position="168"/>
    </location>
</feature>
<keyword evidence="2" id="KW-0813">Transport</keyword>
<name>A0A813KRX6_POLGL</name>
<keyword evidence="7 8" id="KW-0472">Membrane</keyword>
<feature type="transmembrane region" description="Helical" evidence="8">
    <location>
        <begin position="42"/>
        <end position="61"/>
    </location>
</feature>
<proteinExistence type="predicted"/>
<gene>
    <name evidence="9" type="ORF">PGLA2088_LOCUS36264</name>
</gene>
<evidence type="ECO:0000256" key="8">
    <source>
        <dbReference type="SAM" id="Phobius"/>
    </source>
</evidence>
<evidence type="ECO:0000256" key="2">
    <source>
        <dbReference type="ARBA" id="ARBA00022448"/>
    </source>
</evidence>
<dbReference type="PANTHER" id="PTHR30574:SF1">
    <property type="entry name" value="SULPHUR TRANSPORT DOMAIN-CONTAINING PROTEIN"/>
    <property type="match status" value="1"/>
</dbReference>
<keyword evidence="6 8" id="KW-1133">Transmembrane helix</keyword>
<reference evidence="9" key="1">
    <citation type="submission" date="2021-02" db="EMBL/GenBank/DDBJ databases">
        <authorList>
            <person name="Dougan E. K."/>
            <person name="Rhodes N."/>
            <person name="Thang M."/>
            <person name="Chan C."/>
        </authorList>
    </citation>
    <scope>NUCLEOTIDE SEQUENCE</scope>
</reference>
<dbReference type="InterPro" id="IPR046513">
    <property type="entry name" value="DUF6691"/>
</dbReference>
<feature type="transmembrane region" description="Helical" evidence="8">
    <location>
        <begin position="81"/>
        <end position="102"/>
    </location>
</feature>
<evidence type="ECO:0000256" key="3">
    <source>
        <dbReference type="ARBA" id="ARBA00022475"/>
    </source>
</evidence>
<evidence type="ECO:0000256" key="1">
    <source>
        <dbReference type="ARBA" id="ARBA00004429"/>
    </source>
</evidence>
<dbReference type="Pfam" id="PF04143">
    <property type="entry name" value="Sulf_transp"/>
    <property type="match status" value="1"/>
</dbReference>
<organism evidence="9 10">
    <name type="scientific">Polarella glacialis</name>
    <name type="common">Dinoflagellate</name>
    <dbReference type="NCBI Taxonomy" id="89957"/>
    <lineage>
        <taxon>Eukaryota</taxon>
        <taxon>Sar</taxon>
        <taxon>Alveolata</taxon>
        <taxon>Dinophyceae</taxon>
        <taxon>Suessiales</taxon>
        <taxon>Suessiaceae</taxon>
        <taxon>Polarella</taxon>
    </lineage>
</organism>
<protein>
    <recommendedName>
        <fullName evidence="11">Sulphur transport domain-containing protein</fullName>
    </recommendedName>
</protein>